<dbReference type="RefSeq" id="WP_162669264.1">
    <property type="nucleotide sequence ID" value="NZ_LR593886.1"/>
</dbReference>
<protein>
    <submittedName>
        <fullName evidence="2">Uncharacterized protein</fullName>
    </submittedName>
</protein>
<evidence type="ECO:0000313" key="2">
    <source>
        <dbReference type="EMBL" id="VTR94772.1"/>
    </source>
</evidence>
<dbReference type="KEGG" id="gms:SOIL9_29420"/>
<keyword evidence="1" id="KW-0812">Transmembrane</keyword>
<keyword evidence="1" id="KW-1133">Transmembrane helix</keyword>
<feature type="transmembrane region" description="Helical" evidence="1">
    <location>
        <begin position="244"/>
        <end position="265"/>
    </location>
</feature>
<keyword evidence="3" id="KW-1185">Reference proteome</keyword>
<organism evidence="2 3">
    <name type="scientific">Gemmata massiliana</name>
    <dbReference type="NCBI Taxonomy" id="1210884"/>
    <lineage>
        <taxon>Bacteria</taxon>
        <taxon>Pseudomonadati</taxon>
        <taxon>Planctomycetota</taxon>
        <taxon>Planctomycetia</taxon>
        <taxon>Gemmatales</taxon>
        <taxon>Gemmataceae</taxon>
        <taxon>Gemmata</taxon>
    </lineage>
</organism>
<evidence type="ECO:0000313" key="3">
    <source>
        <dbReference type="Proteomes" id="UP000464178"/>
    </source>
</evidence>
<feature type="transmembrane region" description="Helical" evidence="1">
    <location>
        <begin position="45"/>
        <end position="66"/>
    </location>
</feature>
<dbReference type="EMBL" id="LR593886">
    <property type="protein sequence ID" value="VTR94772.1"/>
    <property type="molecule type" value="Genomic_DNA"/>
</dbReference>
<gene>
    <name evidence="2" type="ORF">SOIL9_29420</name>
</gene>
<dbReference type="AlphaFoldDB" id="A0A6P2D5L9"/>
<sequence>MPKTFIFEELDDRTREYLTAVRENEGGGSPGVFVHTTDALPGCGCIAGPIIIITTLLLTLTTWLGIIYNDPVGVAFLQTAGLLVGSWLLFAKFRGRGAKSAGTWVYVDPLFMYEAYREQVTVTRVDDVVDANYTHNYDSNGNYQNSVVNIMLGGRRSASVTLKHEGRAEHMVTFLNYLAWARSPEGGARGEIEPADLGGLARYVAKNGDEPKDAEGNVNLRLIELDITEVPDEPAREGHSLPALLPYVFIFLGSVMCFVVMAFVINPVVRDDALYDLVTKETSPPSLEPRFLRAYLVDSRNTLHRKQVLEKLARFYDPAITHVQKSAADRRLGQGMADVLKGLSTADQPVVSLRVTETRSPAGKAGSKGTRENALRTQFADGVNTTFAAQSWGQPIQLPAGFVATETLVPIGHQLIAFVEPPDDAKAVHFDIAYAVEDVGNDRFQVVVNVTLRANIEDPAEVSGQFKVPGTFTEVELDGSGSTRIKDELIRNLISPPNVMGILGGGMVVPQPVLP</sequence>
<evidence type="ECO:0000256" key="1">
    <source>
        <dbReference type="SAM" id="Phobius"/>
    </source>
</evidence>
<proteinExistence type="predicted"/>
<feature type="transmembrane region" description="Helical" evidence="1">
    <location>
        <begin position="72"/>
        <end position="90"/>
    </location>
</feature>
<reference evidence="2 3" key="1">
    <citation type="submission" date="2019-05" db="EMBL/GenBank/DDBJ databases">
        <authorList>
            <consortium name="Science for Life Laboratories"/>
        </authorList>
    </citation>
    <scope>NUCLEOTIDE SEQUENCE [LARGE SCALE GENOMIC DNA]</scope>
    <source>
        <strain evidence="2">Soil9</strain>
    </source>
</reference>
<dbReference type="Proteomes" id="UP000464178">
    <property type="component" value="Chromosome"/>
</dbReference>
<name>A0A6P2D5L9_9BACT</name>
<keyword evidence="1" id="KW-0472">Membrane</keyword>
<accession>A0A6P2D5L9</accession>